<dbReference type="InterPro" id="IPR025974">
    <property type="entry name" value="Mif2/CENP-C_cupin"/>
</dbReference>
<geneLocation type="mitochondrion" evidence="8"/>
<keyword evidence="8" id="KW-0496">Mitochondrion</keyword>
<evidence type="ECO:0000313" key="9">
    <source>
        <dbReference type="Proteomes" id="UP000039324"/>
    </source>
</evidence>
<dbReference type="AlphaFoldDB" id="A0A0G4J7I8"/>
<comment type="similarity">
    <text evidence="2">Belongs to the CENP-C/MIF2 family.</text>
</comment>
<evidence type="ECO:0000313" key="7">
    <source>
        <dbReference type="EMBL" id="CEP03550.1"/>
    </source>
</evidence>
<keyword evidence="4" id="KW-0539">Nucleus</keyword>
<dbReference type="GO" id="GO:0000776">
    <property type="term" value="C:kinetochore"/>
    <property type="evidence" value="ECO:0007669"/>
    <property type="project" value="InterPro"/>
</dbReference>
<organism evidence="7 9">
    <name type="scientific">Plasmodiophora brassicae</name>
    <name type="common">Clubroot disease agent</name>
    <dbReference type="NCBI Taxonomy" id="37360"/>
    <lineage>
        <taxon>Eukaryota</taxon>
        <taxon>Sar</taxon>
        <taxon>Rhizaria</taxon>
        <taxon>Endomyxa</taxon>
        <taxon>Phytomyxea</taxon>
        <taxon>Plasmodiophorida</taxon>
        <taxon>Plasmodiophoridae</taxon>
        <taxon>Plasmodiophora</taxon>
    </lineage>
</organism>
<evidence type="ECO:0000256" key="5">
    <source>
        <dbReference type="SAM" id="MobiDB-lite"/>
    </source>
</evidence>
<evidence type="ECO:0000313" key="10">
    <source>
        <dbReference type="Proteomes" id="UP000290189"/>
    </source>
</evidence>
<feature type="compositionally biased region" description="Polar residues" evidence="5">
    <location>
        <begin position="169"/>
        <end position="183"/>
    </location>
</feature>
<dbReference type="PANTHER" id="PTHR16684:SF11">
    <property type="entry name" value="CENTROMERE PROTEIN C"/>
    <property type="match status" value="1"/>
</dbReference>
<dbReference type="GO" id="GO:0005634">
    <property type="term" value="C:nucleus"/>
    <property type="evidence" value="ECO:0007669"/>
    <property type="project" value="UniProtKB-SubCell"/>
</dbReference>
<dbReference type="GO" id="GO:0051315">
    <property type="term" value="P:attachment of mitotic spindle microtubules to kinetochore"/>
    <property type="evidence" value="ECO:0007669"/>
    <property type="project" value="TreeGrafter"/>
</dbReference>
<dbReference type="OrthoDB" id="1939643at2759"/>
<dbReference type="Gene3D" id="2.60.120.10">
    <property type="entry name" value="Jelly Rolls"/>
    <property type="match status" value="1"/>
</dbReference>
<keyword evidence="3" id="KW-0238">DNA-binding</keyword>
<evidence type="ECO:0000256" key="4">
    <source>
        <dbReference type="ARBA" id="ARBA00023242"/>
    </source>
</evidence>
<reference evidence="8 10" key="2">
    <citation type="submission" date="2018-03" db="EMBL/GenBank/DDBJ databases">
        <authorList>
            <person name="Fogelqvist J."/>
        </authorList>
    </citation>
    <scope>NUCLEOTIDE SEQUENCE [LARGE SCALE GENOMIC DNA]</scope>
</reference>
<comment type="subcellular location">
    <subcellularLocation>
        <location evidence="1">Nucleus</location>
    </subcellularLocation>
</comment>
<gene>
    <name evidence="7" type="ORF">PBRA_009435</name>
    <name evidence="8" type="ORF">PLBR_LOCUS357</name>
</gene>
<dbReference type="Pfam" id="PF11699">
    <property type="entry name" value="CENP-C_C"/>
    <property type="match status" value="1"/>
</dbReference>
<dbReference type="InterPro" id="IPR014710">
    <property type="entry name" value="RmlC-like_jellyroll"/>
</dbReference>
<sequence length="463" mass="50824">MPRLAGEAGPVVSRRDRPENKALKRVGTGREPTQRLFSLTGRHTGLKLPMNTTKDVHGFDDVTKTWPADDDDDEENVAPVTGPRRLSALFPASPASTALTSQDPPSPIVKRLSFERPVDSPPLHNDSPFDDDYDDHAPADDDDNEESAPASPILAPSPVKPPPRRRSSLAPTSAKPSKETSSVAAVKRKSPPTASSCGSSVAKKKSTDASTRKRKRSRRATLALVDEAKRTGLVTADDDHDDDGPRRSGRTRVNPLKYYEGETLNYVRGPHGLPTVDKSCAVIKFAPTPPHKPPVKRRAPKRSRTMKRTSGSRADDEESDEEAMVALRGESWILDARGKERKRHVAARASDHEMIRMQMTVPTGVKPQRAELVPTACKLFDYDGMSAGVIEIPAQGVKYKELSGGPEVFHVTHGERNAIFVTVHTTEFQLSPGDTFCVPARNSYSIRNTSRTKLARLFFTTYT</sequence>
<feature type="compositionally biased region" description="Low complexity" evidence="5">
    <location>
        <begin position="147"/>
        <end position="157"/>
    </location>
</feature>
<feature type="compositionally biased region" description="Acidic residues" evidence="5">
    <location>
        <begin position="128"/>
        <end position="146"/>
    </location>
</feature>
<feature type="compositionally biased region" description="Basic and acidic residues" evidence="5">
    <location>
        <begin position="54"/>
        <end position="63"/>
    </location>
</feature>
<proteinExistence type="inferred from homology"/>
<name>A0A0G4J7I8_PLABS</name>
<evidence type="ECO:0000256" key="3">
    <source>
        <dbReference type="ARBA" id="ARBA00023125"/>
    </source>
</evidence>
<dbReference type="Proteomes" id="UP000039324">
    <property type="component" value="Unassembled WGS sequence"/>
</dbReference>
<feature type="compositionally biased region" description="Polar residues" evidence="5">
    <location>
        <begin position="94"/>
        <end position="103"/>
    </location>
</feature>
<keyword evidence="9" id="KW-1185">Reference proteome</keyword>
<dbReference type="PANTHER" id="PTHR16684">
    <property type="entry name" value="CENTROMERE PROTEIN C"/>
    <property type="match status" value="1"/>
</dbReference>
<dbReference type="SUPFAM" id="SSF51182">
    <property type="entry name" value="RmlC-like cupins"/>
    <property type="match status" value="1"/>
</dbReference>
<feature type="compositionally biased region" description="Basic and acidic residues" evidence="5">
    <location>
        <begin position="13"/>
        <end position="22"/>
    </location>
</feature>
<dbReference type="GO" id="GO:0051382">
    <property type="term" value="P:kinetochore assembly"/>
    <property type="evidence" value="ECO:0007669"/>
    <property type="project" value="InterPro"/>
</dbReference>
<feature type="region of interest" description="Disordered" evidence="5">
    <location>
        <begin position="1"/>
        <end position="254"/>
    </location>
</feature>
<protein>
    <recommendedName>
        <fullName evidence="6">Mif2/CENP-C cupin domain-containing protein</fullName>
    </recommendedName>
</protein>
<dbReference type="Proteomes" id="UP000290189">
    <property type="component" value="Unassembled WGS sequence"/>
</dbReference>
<dbReference type="GO" id="GO:0019237">
    <property type="term" value="F:centromeric DNA binding"/>
    <property type="evidence" value="ECO:0007669"/>
    <property type="project" value="InterPro"/>
</dbReference>
<dbReference type="InterPro" id="IPR028386">
    <property type="entry name" value="CENP-C/Mif2/cnp3"/>
</dbReference>
<feature type="domain" description="Mif2/CENP-C cupin" evidence="6">
    <location>
        <begin position="378"/>
        <end position="460"/>
    </location>
</feature>
<dbReference type="STRING" id="37360.A0A0G4J7I8"/>
<evidence type="ECO:0000313" key="8">
    <source>
        <dbReference type="EMBL" id="SPQ93142.1"/>
    </source>
</evidence>
<feature type="region of interest" description="Disordered" evidence="5">
    <location>
        <begin position="284"/>
        <end position="321"/>
    </location>
</feature>
<dbReference type="EMBL" id="OVEO01000001">
    <property type="protein sequence ID" value="SPQ93142.1"/>
    <property type="molecule type" value="Genomic_DNA"/>
</dbReference>
<dbReference type="EMBL" id="CDSF01000148">
    <property type="protein sequence ID" value="CEP03550.1"/>
    <property type="molecule type" value="Genomic_DNA"/>
</dbReference>
<reference evidence="7 9" key="1">
    <citation type="submission" date="2015-02" db="EMBL/GenBank/DDBJ databases">
        <authorList>
            <person name="Chooi Y.-H."/>
        </authorList>
    </citation>
    <scope>NUCLEOTIDE SEQUENCE [LARGE SCALE GENOMIC DNA]</scope>
    <source>
        <strain evidence="7">E3</strain>
    </source>
</reference>
<evidence type="ECO:0000256" key="1">
    <source>
        <dbReference type="ARBA" id="ARBA00004123"/>
    </source>
</evidence>
<feature type="compositionally biased region" description="Basic residues" evidence="5">
    <location>
        <begin position="293"/>
        <end position="307"/>
    </location>
</feature>
<dbReference type="GO" id="GO:0051455">
    <property type="term" value="P:spindle attachment to meiosis I kinetochore"/>
    <property type="evidence" value="ECO:0007669"/>
    <property type="project" value="TreeGrafter"/>
</dbReference>
<dbReference type="InterPro" id="IPR011051">
    <property type="entry name" value="RmlC_Cupin_sf"/>
</dbReference>
<accession>A0A0G4J7I8</accession>
<evidence type="ECO:0000256" key="2">
    <source>
        <dbReference type="ARBA" id="ARBA00010291"/>
    </source>
</evidence>
<evidence type="ECO:0000259" key="6">
    <source>
        <dbReference type="Pfam" id="PF11699"/>
    </source>
</evidence>